<dbReference type="PANTHER" id="PTHR33050:SF7">
    <property type="entry name" value="RIBONUCLEASE H"/>
    <property type="match status" value="1"/>
</dbReference>
<evidence type="ECO:0000313" key="2">
    <source>
        <dbReference type="EMBL" id="CAH3171780.1"/>
    </source>
</evidence>
<proteinExistence type="predicted"/>
<protein>
    <submittedName>
        <fullName evidence="2">Uncharacterized protein</fullName>
    </submittedName>
</protein>
<dbReference type="Proteomes" id="UP001159427">
    <property type="component" value="Unassembled WGS sequence"/>
</dbReference>
<evidence type="ECO:0000313" key="3">
    <source>
        <dbReference type="Proteomes" id="UP001159427"/>
    </source>
</evidence>
<keyword evidence="3" id="KW-1185">Reference proteome</keyword>
<keyword evidence="1" id="KW-1133">Transmembrane helix</keyword>
<keyword evidence="1" id="KW-0812">Transmembrane</keyword>
<accession>A0ABN8R152</accession>
<organism evidence="2 3">
    <name type="scientific">Porites evermanni</name>
    <dbReference type="NCBI Taxonomy" id="104178"/>
    <lineage>
        <taxon>Eukaryota</taxon>
        <taxon>Metazoa</taxon>
        <taxon>Cnidaria</taxon>
        <taxon>Anthozoa</taxon>
        <taxon>Hexacorallia</taxon>
        <taxon>Scleractinia</taxon>
        <taxon>Fungiina</taxon>
        <taxon>Poritidae</taxon>
        <taxon>Porites</taxon>
    </lineage>
</organism>
<sequence>MKHRLRQDAQLSGFVANDEKSQWVPVQSGELLGDVLNLQMGTLQVLQKRVDAFLHVLQDVLATVFFSAWKVARYTVLLASISLVLGPVVRLLARSLYHDILHVVSADTQKKNFHNAGYPIWSPSPKHEVLTYSDASDLGWSGCAVQLGRRAAVGNWSVEESKMSSTFRELSLVLQSFAPQLQGTEFLHGTDNML</sequence>
<reference evidence="2 3" key="1">
    <citation type="submission" date="2022-05" db="EMBL/GenBank/DDBJ databases">
        <authorList>
            <consortium name="Genoscope - CEA"/>
            <person name="William W."/>
        </authorList>
    </citation>
    <scope>NUCLEOTIDE SEQUENCE [LARGE SCALE GENOMIC DNA]</scope>
</reference>
<evidence type="ECO:0000256" key="1">
    <source>
        <dbReference type="SAM" id="Phobius"/>
    </source>
</evidence>
<dbReference type="EMBL" id="CALNXI010001546">
    <property type="protein sequence ID" value="CAH3171780.1"/>
    <property type="molecule type" value="Genomic_DNA"/>
</dbReference>
<feature type="transmembrane region" description="Helical" evidence="1">
    <location>
        <begin position="75"/>
        <end position="93"/>
    </location>
</feature>
<gene>
    <name evidence="2" type="ORF">PEVE_00008053</name>
</gene>
<dbReference type="PANTHER" id="PTHR33050">
    <property type="entry name" value="REVERSE TRANSCRIPTASE DOMAIN-CONTAINING PROTEIN"/>
    <property type="match status" value="1"/>
</dbReference>
<name>A0ABN8R152_9CNID</name>
<comment type="caution">
    <text evidence="2">The sequence shown here is derived from an EMBL/GenBank/DDBJ whole genome shotgun (WGS) entry which is preliminary data.</text>
</comment>
<keyword evidence="1" id="KW-0472">Membrane</keyword>
<dbReference type="InterPro" id="IPR052055">
    <property type="entry name" value="Hepadnavirus_pol/RT"/>
</dbReference>